<dbReference type="InterPro" id="IPR004161">
    <property type="entry name" value="EFTu-like_2"/>
</dbReference>
<evidence type="ECO:0000256" key="7">
    <source>
        <dbReference type="RuleBase" id="RU000325"/>
    </source>
</evidence>
<protein>
    <recommendedName>
        <fullName evidence="7">Elongation factor Tu</fullName>
    </recommendedName>
</protein>
<dbReference type="NCBIfam" id="TIGR00231">
    <property type="entry name" value="small_GTP"/>
    <property type="match status" value="1"/>
</dbReference>
<dbReference type="InterPro" id="IPR005225">
    <property type="entry name" value="Small_GTP-bd"/>
</dbReference>
<dbReference type="NCBIfam" id="NF009372">
    <property type="entry name" value="PRK12735.1"/>
    <property type="match status" value="1"/>
</dbReference>
<dbReference type="InterPro" id="IPR000795">
    <property type="entry name" value="T_Tr_GTP-bd_dom"/>
</dbReference>
<dbReference type="HAMAP" id="MF_00118_B">
    <property type="entry name" value="EF_Tu_B"/>
    <property type="match status" value="1"/>
</dbReference>
<dbReference type="EMBL" id="MU069477">
    <property type="protein sequence ID" value="KAF5841756.1"/>
    <property type="molecule type" value="Genomic_DNA"/>
</dbReference>
<evidence type="ECO:0000256" key="2">
    <source>
        <dbReference type="ARBA" id="ARBA00007249"/>
    </source>
</evidence>
<dbReference type="InterPro" id="IPR031157">
    <property type="entry name" value="G_TR_CS"/>
</dbReference>
<evidence type="ECO:0000313" key="10">
    <source>
        <dbReference type="Proteomes" id="UP000815325"/>
    </source>
</evidence>
<gene>
    <name evidence="9" type="ORF">DUNSADRAFT_11315</name>
</gene>
<evidence type="ECO:0000256" key="1">
    <source>
        <dbReference type="ARBA" id="ARBA00003982"/>
    </source>
</evidence>
<dbReference type="NCBIfam" id="TIGR00485">
    <property type="entry name" value="EF-Tu"/>
    <property type="match status" value="1"/>
</dbReference>
<dbReference type="CDD" id="cd03707">
    <property type="entry name" value="EFTU_III"/>
    <property type="match status" value="1"/>
</dbReference>
<dbReference type="Pfam" id="PF00009">
    <property type="entry name" value="GTP_EFTU"/>
    <property type="match status" value="1"/>
</dbReference>
<dbReference type="PROSITE" id="PS00301">
    <property type="entry name" value="G_TR_1"/>
    <property type="match status" value="1"/>
</dbReference>
<comment type="caution">
    <text evidence="9">The sequence shown here is derived from an EMBL/GenBank/DDBJ whole genome shotgun (WGS) entry which is preliminary data.</text>
</comment>
<dbReference type="PANTHER" id="PTHR43721:SF22">
    <property type="entry name" value="ELONGATION FACTOR TU, MITOCHONDRIAL"/>
    <property type="match status" value="1"/>
</dbReference>
<comment type="similarity">
    <text evidence="2 7">Belongs to the TRAFAC class translation factor GTPase superfamily. Classic translation factor GTPase family. EF-Tu/EF-1A subfamily.</text>
</comment>
<keyword evidence="10" id="KW-1185">Reference proteome</keyword>
<dbReference type="InterPro" id="IPR004541">
    <property type="entry name" value="Transl_elong_EFTu/EF1A_bac/org"/>
</dbReference>
<dbReference type="Gene3D" id="2.40.30.10">
    <property type="entry name" value="Translation factors"/>
    <property type="match status" value="2"/>
</dbReference>
<dbReference type="NCBIfam" id="NF000766">
    <property type="entry name" value="PRK00049.1"/>
    <property type="match status" value="1"/>
</dbReference>
<dbReference type="PRINTS" id="PR00315">
    <property type="entry name" value="ELONGATNFCT"/>
</dbReference>
<keyword evidence="3 7" id="KW-0547">Nucleotide-binding</keyword>
<proteinExistence type="inferred from homology"/>
<dbReference type="InterPro" id="IPR009001">
    <property type="entry name" value="Transl_elong_EF1A/Init_IF2_C"/>
</dbReference>
<dbReference type="CDD" id="cd03697">
    <property type="entry name" value="EFTU_II"/>
    <property type="match status" value="1"/>
</dbReference>
<dbReference type="SUPFAM" id="SSF50447">
    <property type="entry name" value="Translation proteins"/>
    <property type="match status" value="1"/>
</dbReference>
<dbReference type="Pfam" id="PF03144">
    <property type="entry name" value="GTP_EFTU_D2"/>
    <property type="match status" value="1"/>
</dbReference>
<dbReference type="InterPro" id="IPR027417">
    <property type="entry name" value="P-loop_NTPase"/>
</dbReference>
<evidence type="ECO:0000256" key="6">
    <source>
        <dbReference type="ARBA" id="ARBA00023134"/>
    </source>
</evidence>
<dbReference type="SUPFAM" id="SSF52540">
    <property type="entry name" value="P-loop containing nucleoside triphosphate hydrolases"/>
    <property type="match status" value="1"/>
</dbReference>
<keyword evidence="5" id="KW-0648">Protein biosynthesis</keyword>
<feature type="domain" description="Tr-type G" evidence="8">
    <location>
        <begin position="55"/>
        <end position="252"/>
    </location>
</feature>
<evidence type="ECO:0000313" key="9">
    <source>
        <dbReference type="EMBL" id="KAF5841756.1"/>
    </source>
</evidence>
<dbReference type="PROSITE" id="PS51722">
    <property type="entry name" value="G_TR_2"/>
    <property type="match status" value="1"/>
</dbReference>
<comment type="function">
    <text evidence="1 7">This protein promotes the GTP-dependent binding of aminoacyl-tRNA to the A-site of ribosomes during protein biosynthesis.</text>
</comment>
<dbReference type="SUPFAM" id="SSF50465">
    <property type="entry name" value="EF-Tu/eEF-1alpha/eIF2-gamma C-terminal domain"/>
    <property type="match status" value="1"/>
</dbReference>
<keyword evidence="4 7" id="KW-0251">Elongation factor</keyword>
<organism evidence="9 10">
    <name type="scientific">Dunaliella salina</name>
    <name type="common">Green alga</name>
    <name type="synonym">Protococcus salinus</name>
    <dbReference type="NCBI Taxonomy" id="3046"/>
    <lineage>
        <taxon>Eukaryota</taxon>
        <taxon>Viridiplantae</taxon>
        <taxon>Chlorophyta</taxon>
        <taxon>core chlorophytes</taxon>
        <taxon>Chlorophyceae</taxon>
        <taxon>CS clade</taxon>
        <taxon>Chlamydomonadales</taxon>
        <taxon>Dunaliellaceae</taxon>
        <taxon>Dunaliella</taxon>
    </lineage>
</organism>
<dbReference type="NCBIfam" id="NF009373">
    <property type="entry name" value="PRK12736.1"/>
    <property type="match status" value="1"/>
</dbReference>
<keyword evidence="6 7" id="KW-0342">GTP-binding</keyword>
<dbReference type="Proteomes" id="UP000815325">
    <property type="component" value="Unassembled WGS sequence"/>
</dbReference>
<dbReference type="InterPro" id="IPR033720">
    <property type="entry name" value="EFTU_2"/>
</dbReference>
<name>A0ABQ7H4J4_DUNSA</name>
<dbReference type="InterPro" id="IPR041709">
    <property type="entry name" value="EF-Tu_GTP-bd"/>
</dbReference>
<dbReference type="Pfam" id="PF03143">
    <property type="entry name" value="GTP_EFTU_D3"/>
    <property type="match status" value="1"/>
</dbReference>
<dbReference type="PANTHER" id="PTHR43721">
    <property type="entry name" value="ELONGATION FACTOR TU-RELATED"/>
    <property type="match status" value="1"/>
</dbReference>
<dbReference type="InterPro" id="IPR050055">
    <property type="entry name" value="EF-Tu_GTPase"/>
</dbReference>
<dbReference type="GO" id="GO:0003746">
    <property type="term" value="F:translation elongation factor activity"/>
    <property type="evidence" value="ECO:0007669"/>
    <property type="project" value="UniProtKB-KW"/>
</dbReference>
<accession>A0ABQ7H4J4</accession>
<reference evidence="9" key="1">
    <citation type="submission" date="2017-08" db="EMBL/GenBank/DDBJ databases">
        <authorList>
            <person name="Polle J.E."/>
            <person name="Barry K."/>
            <person name="Cushman J."/>
            <person name="Schmutz J."/>
            <person name="Tran D."/>
            <person name="Hathwaick L.T."/>
            <person name="Yim W.C."/>
            <person name="Jenkins J."/>
            <person name="Mckie-Krisberg Z.M."/>
            <person name="Prochnik S."/>
            <person name="Lindquist E."/>
            <person name="Dockter R.B."/>
            <person name="Adam C."/>
            <person name="Molina H."/>
            <person name="Bunkerborg J."/>
            <person name="Jin E."/>
            <person name="Buchheim M."/>
            <person name="Magnuson J."/>
        </authorList>
    </citation>
    <scope>NUCLEOTIDE SEQUENCE</scope>
    <source>
        <strain evidence="9">CCAP 19/18</strain>
    </source>
</reference>
<dbReference type="InterPro" id="IPR009000">
    <property type="entry name" value="Transl_B-barrel_sf"/>
</dbReference>
<evidence type="ECO:0000259" key="8">
    <source>
        <dbReference type="PROSITE" id="PS51722"/>
    </source>
</evidence>
<dbReference type="InterPro" id="IPR004160">
    <property type="entry name" value="Transl_elong_EFTu/EF1A_C"/>
</dbReference>
<evidence type="ECO:0000256" key="4">
    <source>
        <dbReference type="ARBA" id="ARBA00022768"/>
    </source>
</evidence>
<evidence type="ECO:0000256" key="5">
    <source>
        <dbReference type="ARBA" id="ARBA00022917"/>
    </source>
</evidence>
<dbReference type="Gene3D" id="3.40.50.300">
    <property type="entry name" value="P-loop containing nucleotide triphosphate hydrolases"/>
    <property type="match status" value="1"/>
</dbReference>
<dbReference type="CDD" id="cd01884">
    <property type="entry name" value="EF_Tu"/>
    <property type="match status" value="1"/>
</dbReference>
<sequence>MASPLFALLANNARAFSRHASFPASLAEHISRLSRPSSTTTARCFSTYDVNARTKPHLNIGTIGHVDHGKTTLTAAITKTLAESGGSTKAIAFELIDKAPEEKARGITINAAHVEYQTEDRHYAHVDCPGHADYVKNMITGAAQMDGAILVVSATDGPMPQTREHILLAKQVGVPSLVVFLNKCDAVEDKELLELVEMEVRDLLSFYKFPGEEMPIIRGSALCAMKNEKPELGRDAILKLMQAVDTYIPVPKRALDKPFQMPIEDTFSIAGRGTVVTGRVEQGLIKPGDEVEIMGLRDPVKTTVTGVEMFKKSLGQGQAGENVGLLLRGLKRDDVQRGQVICKPGTVQTYRTLKAEVYALTKDEGGRHTPFTGNYKPQFFFRTADVVGQLRLEEGAQMVMPGDNFRTGIELMLPVALEVGVRFAIRDSGRTVGAGVVTELVGK</sequence>
<evidence type="ECO:0000256" key="3">
    <source>
        <dbReference type="ARBA" id="ARBA00022741"/>
    </source>
</evidence>